<dbReference type="Gramene" id="OIW19241">
    <property type="protein sequence ID" value="OIW19241"/>
    <property type="gene ID" value="TanjilG_20366"/>
</dbReference>
<name>A0A4P1RWA7_LUPAN</name>
<evidence type="ECO:0000313" key="3">
    <source>
        <dbReference type="EMBL" id="OIW19241.1"/>
    </source>
</evidence>
<dbReference type="AlphaFoldDB" id="A0A4P1RWA7"/>
<feature type="compositionally biased region" description="Polar residues" evidence="1">
    <location>
        <begin position="80"/>
        <end position="91"/>
    </location>
</feature>
<protein>
    <recommendedName>
        <fullName evidence="2">DUF8039 domain-containing protein</fullName>
    </recommendedName>
</protein>
<evidence type="ECO:0000259" key="2">
    <source>
        <dbReference type="Pfam" id="PF26133"/>
    </source>
</evidence>
<proteinExistence type="predicted"/>
<evidence type="ECO:0000256" key="1">
    <source>
        <dbReference type="SAM" id="MobiDB-lite"/>
    </source>
</evidence>
<reference evidence="3 4" key="1">
    <citation type="journal article" date="2017" name="Plant Biotechnol. J.">
        <title>A comprehensive draft genome sequence for lupin (Lupinus angustifolius), an emerging health food: insights into plant-microbe interactions and legume evolution.</title>
        <authorList>
            <person name="Hane J.K."/>
            <person name="Ming Y."/>
            <person name="Kamphuis L.G."/>
            <person name="Nelson M.N."/>
            <person name="Garg G."/>
            <person name="Atkins C.A."/>
            <person name="Bayer P.E."/>
            <person name="Bravo A."/>
            <person name="Bringans S."/>
            <person name="Cannon S."/>
            <person name="Edwards D."/>
            <person name="Foley R."/>
            <person name="Gao L.L."/>
            <person name="Harrison M.J."/>
            <person name="Huang W."/>
            <person name="Hurgobin B."/>
            <person name="Li S."/>
            <person name="Liu C.W."/>
            <person name="McGrath A."/>
            <person name="Morahan G."/>
            <person name="Murray J."/>
            <person name="Weller J."/>
            <person name="Jian J."/>
            <person name="Singh K.B."/>
        </authorList>
    </citation>
    <scope>NUCLEOTIDE SEQUENCE [LARGE SCALE GENOMIC DNA]</scope>
    <source>
        <strain evidence="4">cv. Tanjil</strain>
        <tissue evidence="3">Whole plant</tissue>
    </source>
</reference>
<evidence type="ECO:0000313" key="4">
    <source>
        <dbReference type="Proteomes" id="UP000188354"/>
    </source>
</evidence>
<feature type="domain" description="DUF8039" evidence="2">
    <location>
        <begin position="1"/>
        <end position="54"/>
    </location>
</feature>
<keyword evidence="4" id="KW-1185">Reference proteome</keyword>
<feature type="region of interest" description="Disordered" evidence="1">
    <location>
        <begin position="62"/>
        <end position="91"/>
    </location>
</feature>
<gene>
    <name evidence="3" type="ORF">TanjilG_20366</name>
</gene>
<accession>A0A4P1RWA7</accession>
<organism evidence="3 4">
    <name type="scientific">Lupinus angustifolius</name>
    <name type="common">Narrow-leaved blue lupine</name>
    <dbReference type="NCBI Taxonomy" id="3871"/>
    <lineage>
        <taxon>Eukaryota</taxon>
        <taxon>Viridiplantae</taxon>
        <taxon>Streptophyta</taxon>
        <taxon>Embryophyta</taxon>
        <taxon>Tracheophyta</taxon>
        <taxon>Spermatophyta</taxon>
        <taxon>Magnoliopsida</taxon>
        <taxon>eudicotyledons</taxon>
        <taxon>Gunneridae</taxon>
        <taxon>Pentapetalae</taxon>
        <taxon>rosids</taxon>
        <taxon>fabids</taxon>
        <taxon>Fabales</taxon>
        <taxon>Fabaceae</taxon>
        <taxon>Papilionoideae</taxon>
        <taxon>50 kb inversion clade</taxon>
        <taxon>genistoids sensu lato</taxon>
        <taxon>core genistoids</taxon>
        <taxon>Genisteae</taxon>
        <taxon>Lupinus</taxon>
    </lineage>
</organism>
<dbReference type="EMBL" id="CM007361">
    <property type="protein sequence ID" value="OIW19241.1"/>
    <property type="molecule type" value="Genomic_DNA"/>
</dbReference>
<sequence length="91" mass="10014">MLHNACISRYHVKVSIDFAIDDDALLPIPLDEDIITIGGAIGTFVAWPIDLIQVVPYKENVHSTPSRNPKTKPSMCDVSSKPSTGDTIYCR</sequence>
<dbReference type="InterPro" id="IPR058352">
    <property type="entry name" value="DUF8039"/>
</dbReference>
<dbReference type="Pfam" id="PF26133">
    <property type="entry name" value="DUF8039"/>
    <property type="match status" value="1"/>
</dbReference>
<dbReference type="Proteomes" id="UP000188354">
    <property type="component" value="Chromosome LG01"/>
</dbReference>